<dbReference type="NCBIfam" id="TIGR04183">
    <property type="entry name" value="Por_Secre_tail"/>
    <property type="match status" value="1"/>
</dbReference>
<keyword evidence="4" id="KW-1185">Reference proteome</keyword>
<evidence type="ECO:0000313" key="4">
    <source>
        <dbReference type="Proteomes" id="UP000238882"/>
    </source>
</evidence>
<sequence>MRHKLIFLYYFLISFSFFSQIDNFKEKFELPSKVDETSGLLFFNSKIITHNDSGDSANLYEIDSLTGNLLRTISITNATNIDWEDITEDKNHIYIGDFGNNNGTRTDLTIYKILKSDFVNNSSVTSEKITFSYEDQTSFTSSNNHNFDAEAFVIYENSLLIFTKNRGDFKTNVYKIPTIVGDYTATKISTANVNGLITGATYNLEDDSFFLCGYDISLIPFLIYINENRMLGEDIFFSGFSKFSLENKLGKGNQVEGITTINNTGRYYISREFVSTNQGGIQFTFPQKLYEFYDTANPILSLEKNELSLLKISPNPSSNRVFINSKSIISIIEVYNSLGSKVATHQNKKEIDISNLANGIYFIKVEFENHKNIVRKLIKF</sequence>
<protein>
    <recommendedName>
        <fullName evidence="2">Secretion system C-terminal sorting domain-containing protein</fullName>
    </recommendedName>
</protein>
<feature type="domain" description="Secretion system C-terminal sorting" evidence="2">
    <location>
        <begin position="312"/>
        <end position="378"/>
    </location>
</feature>
<organism evidence="3 4">
    <name type="scientific">Polaribacter porphyrae</name>
    <dbReference type="NCBI Taxonomy" id="1137780"/>
    <lineage>
        <taxon>Bacteria</taxon>
        <taxon>Pseudomonadati</taxon>
        <taxon>Bacteroidota</taxon>
        <taxon>Flavobacteriia</taxon>
        <taxon>Flavobacteriales</taxon>
        <taxon>Flavobacteriaceae</taxon>
    </lineage>
</organism>
<evidence type="ECO:0000313" key="3">
    <source>
        <dbReference type="EMBL" id="PQJ79166.1"/>
    </source>
</evidence>
<evidence type="ECO:0000256" key="1">
    <source>
        <dbReference type="ARBA" id="ARBA00022729"/>
    </source>
</evidence>
<name>A0A2S7WNY6_9FLAO</name>
<reference evidence="3 4" key="1">
    <citation type="submission" date="2016-12" db="EMBL/GenBank/DDBJ databases">
        <title>Trade-off between light-utilization and light-protection in marine flavobacteria.</title>
        <authorList>
            <person name="Kumagai Y."/>
            <person name="Yoshizawa S."/>
            <person name="Kogure K."/>
            <person name="Iwasaki W."/>
        </authorList>
    </citation>
    <scope>NUCLEOTIDE SEQUENCE [LARGE SCALE GENOMIC DNA]</scope>
    <source>
        <strain evidence="3 4">NBRC 108759</strain>
    </source>
</reference>
<proteinExistence type="predicted"/>
<dbReference type="OrthoDB" id="9798438at2"/>
<dbReference type="EMBL" id="MSCN01000001">
    <property type="protein sequence ID" value="PQJ79166.1"/>
    <property type="molecule type" value="Genomic_DNA"/>
</dbReference>
<keyword evidence="1" id="KW-0732">Signal</keyword>
<dbReference type="InterPro" id="IPR026444">
    <property type="entry name" value="Secre_tail"/>
</dbReference>
<dbReference type="RefSeq" id="WP_105015770.1">
    <property type="nucleotide sequence ID" value="NZ_MSCN01000001.1"/>
</dbReference>
<dbReference type="AlphaFoldDB" id="A0A2S7WNY6"/>
<comment type="caution">
    <text evidence="3">The sequence shown here is derived from an EMBL/GenBank/DDBJ whole genome shotgun (WGS) entry which is preliminary data.</text>
</comment>
<evidence type="ECO:0000259" key="2">
    <source>
        <dbReference type="Pfam" id="PF18962"/>
    </source>
</evidence>
<dbReference type="Pfam" id="PF18962">
    <property type="entry name" value="Por_Secre_tail"/>
    <property type="match status" value="1"/>
</dbReference>
<gene>
    <name evidence="3" type="ORF">BTO18_08290</name>
</gene>
<dbReference type="Proteomes" id="UP000238882">
    <property type="component" value="Unassembled WGS sequence"/>
</dbReference>
<accession>A0A2S7WNY6</accession>